<comment type="pathway">
    <text evidence="1 9 12">Cofactor biosynthesis; thiamine diphosphate biosynthesis; thiamine phosphate from 4-amino-2-methyl-5-diphosphomethylpyrimidine and 4-methyl-5-(2-phosphoethyl)-thiazole: step 1/1.</text>
</comment>
<keyword evidence="15" id="KW-1185">Reference proteome</keyword>
<dbReference type="Proteomes" id="UP000186309">
    <property type="component" value="Chromosome"/>
</dbReference>
<dbReference type="CDD" id="cd00564">
    <property type="entry name" value="TMP_TenI"/>
    <property type="match status" value="1"/>
</dbReference>
<evidence type="ECO:0000256" key="4">
    <source>
        <dbReference type="ARBA" id="ARBA00022842"/>
    </source>
</evidence>
<dbReference type="GO" id="GO:0009229">
    <property type="term" value="P:thiamine diphosphate biosynthetic process"/>
    <property type="evidence" value="ECO:0007669"/>
    <property type="project" value="UniProtKB-UniRule"/>
</dbReference>
<evidence type="ECO:0000313" key="15">
    <source>
        <dbReference type="Proteomes" id="UP000186309"/>
    </source>
</evidence>
<evidence type="ECO:0000256" key="8">
    <source>
        <dbReference type="ARBA" id="ARBA00047883"/>
    </source>
</evidence>
<evidence type="ECO:0000256" key="11">
    <source>
        <dbReference type="RuleBase" id="RU003826"/>
    </source>
</evidence>
<dbReference type="PANTHER" id="PTHR20857:SF15">
    <property type="entry name" value="THIAMINE-PHOSPHATE SYNTHASE"/>
    <property type="match status" value="1"/>
</dbReference>
<feature type="domain" description="Clp R" evidence="13">
    <location>
        <begin position="1"/>
        <end position="161"/>
    </location>
</feature>
<dbReference type="OrthoDB" id="9812206at2"/>
<evidence type="ECO:0000256" key="3">
    <source>
        <dbReference type="ARBA" id="ARBA00022723"/>
    </source>
</evidence>
<evidence type="ECO:0000259" key="13">
    <source>
        <dbReference type="PROSITE" id="PS51903"/>
    </source>
</evidence>
<comment type="catalytic activity">
    <reaction evidence="8 9 11">
        <text>2-[(2R,5Z)-2-carboxy-4-methylthiazol-5(2H)-ylidene]ethyl phosphate + 4-amino-2-methyl-5-(diphosphooxymethyl)pyrimidine + 2 H(+) = thiamine phosphate + CO2 + diphosphate</text>
        <dbReference type="Rhea" id="RHEA:47844"/>
        <dbReference type="ChEBI" id="CHEBI:15378"/>
        <dbReference type="ChEBI" id="CHEBI:16526"/>
        <dbReference type="ChEBI" id="CHEBI:33019"/>
        <dbReference type="ChEBI" id="CHEBI:37575"/>
        <dbReference type="ChEBI" id="CHEBI:57841"/>
        <dbReference type="ChEBI" id="CHEBI:62899"/>
        <dbReference type="EC" id="2.5.1.3"/>
    </reaction>
</comment>
<feature type="binding site" evidence="9">
    <location>
        <position position="387"/>
    </location>
    <ligand>
        <name>Mg(2+)</name>
        <dbReference type="ChEBI" id="CHEBI:18420"/>
    </ligand>
</feature>
<comment type="caution">
    <text evidence="9">Lacks conserved residue(s) required for the propagation of feature annotation.</text>
</comment>
<dbReference type="UniPathway" id="UPA00060">
    <property type="reaction ID" value="UER00141"/>
</dbReference>
<dbReference type="Pfam" id="PF02581">
    <property type="entry name" value="TMP-TENI"/>
    <property type="match status" value="1"/>
</dbReference>
<keyword evidence="3 9" id="KW-0479">Metal-binding</keyword>
<reference evidence="15" key="1">
    <citation type="submission" date="2016-12" db="EMBL/GenBank/DDBJ databases">
        <title>Comparative genomics of four Isosphaeraceae planctomycetes: a common pool of plasmids and glycoside hydrolase genes.</title>
        <authorList>
            <person name="Ivanova A."/>
        </authorList>
    </citation>
    <scope>NUCLEOTIDE SEQUENCE [LARGE SCALE GENOMIC DNA]</scope>
    <source>
        <strain evidence="15">PX4</strain>
    </source>
</reference>
<feature type="binding site" evidence="9">
    <location>
        <begin position="451"/>
        <end position="453"/>
    </location>
    <ligand>
        <name>2-[(2R,5Z)-2-carboxy-4-methylthiazol-5(2H)-ylidene]ethyl phosphate</name>
        <dbReference type="ChEBI" id="CHEBI:62899"/>
    </ligand>
</feature>
<dbReference type="InterPro" id="IPR034291">
    <property type="entry name" value="TMP_synthase"/>
</dbReference>
<comment type="function">
    <text evidence="9">Condenses 4-methyl-5-(beta-hydroxyethyl)thiazole monophosphate (THZ-P) and 2-methyl-4-amino-5-hydroxymethyl pyrimidine pyrophosphate (HMP-PP) to form thiamine monophosphate (TMP).</text>
</comment>
<evidence type="ECO:0000256" key="9">
    <source>
        <dbReference type="HAMAP-Rule" id="MF_00097"/>
    </source>
</evidence>
<dbReference type="HAMAP" id="MF_00097">
    <property type="entry name" value="TMP_synthase"/>
    <property type="match status" value="1"/>
</dbReference>
<dbReference type="InterPro" id="IPR041397">
    <property type="entry name" value="ThiD2"/>
</dbReference>
<evidence type="ECO:0000256" key="6">
    <source>
        <dbReference type="ARBA" id="ARBA00047334"/>
    </source>
</evidence>
<gene>
    <name evidence="9 14" type="primary">thiE</name>
    <name evidence="14" type="ORF">BSF38_05206</name>
</gene>
<dbReference type="EMBL" id="CP019082">
    <property type="protein sequence ID" value="APW63632.1"/>
    <property type="molecule type" value="Genomic_DNA"/>
</dbReference>
<dbReference type="AlphaFoldDB" id="A0A1U7CXF2"/>
<evidence type="ECO:0000256" key="1">
    <source>
        <dbReference type="ARBA" id="ARBA00005165"/>
    </source>
</evidence>
<dbReference type="KEGG" id="pbor:BSF38_05206"/>
<dbReference type="InterPro" id="IPR022998">
    <property type="entry name" value="ThiamineP_synth_TenI"/>
</dbReference>
<dbReference type="NCBIfam" id="NF002727">
    <property type="entry name" value="PRK02615.1"/>
    <property type="match status" value="1"/>
</dbReference>
<sequence>MNEMFTPGAQRAMDRAEVRARQRDAAAVEPRDLLVALVDEPECRAAELVVEFGSTPDDVRQALGAPPVEASLPAAPGENERGYDLVAADRPPVPHSRTLRAVVGEAMVQARAAERSGMVGTEHLLAGLTTEAAAALEPVRSAGLDLERLREYLSRPALVAADPVLPLEDVAPLDLSDSARSVDIGRILDASANRAREGLRVVEDFARFALDDPGLTRRLKETRHRLAETLRGFDPDLLIGSRDTPDDVGAHIMTHSEQIRENPRAVLVANFKRTAEALRSLEEYGKLVNVWLAGRFEVLRYDVYTLEKLVLTAVQSYRALGDARLMVLVGGLPTLGDLTWIVGEALAGGADVIQLREKNLPDRELLTRAREVRILTAQAKARFIVNDRPDLARLAGADGVHLGQDDVTVRDARRITGPHLLIGVSTHERAQVDAAVLAGAGYLGVGPIFPSATKEFSEPELAGLAFARTVAEMTRLPWFAIGGITEENVERVVEAGASRIAVSAAVVRASRPRAATTRLRALLDGREFVDDDTASGE</sequence>
<dbReference type="Pfam" id="PF02861">
    <property type="entry name" value="Clp_N"/>
    <property type="match status" value="1"/>
</dbReference>
<dbReference type="Gene3D" id="1.10.1780.10">
    <property type="entry name" value="Clp, N-terminal domain"/>
    <property type="match status" value="1"/>
</dbReference>
<name>A0A1U7CXF2_9BACT</name>
<comment type="catalytic activity">
    <reaction evidence="7 9 11">
        <text>2-(2-carboxy-4-methylthiazol-5-yl)ethyl phosphate + 4-amino-2-methyl-5-(diphosphooxymethyl)pyrimidine + 2 H(+) = thiamine phosphate + CO2 + diphosphate</text>
        <dbReference type="Rhea" id="RHEA:47848"/>
        <dbReference type="ChEBI" id="CHEBI:15378"/>
        <dbReference type="ChEBI" id="CHEBI:16526"/>
        <dbReference type="ChEBI" id="CHEBI:33019"/>
        <dbReference type="ChEBI" id="CHEBI:37575"/>
        <dbReference type="ChEBI" id="CHEBI:57841"/>
        <dbReference type="ChEBI" id="CHEBI:62890"/>
        <dbReference type="EC" id="2.5.1.3"/>
    </reaction>
</comment>
<dbReference type="STRING" id="1387353.BSF38_05206"/>
<dbReference type="GO" id="GO:0000287">
    <property type="term" value="F:magnesium ion binding"/>
    <property type="evidence" value="ECO:0007669"/>
    <property type="project" value="UniProtKB-UniRule"/>
</dbReference>
<dbReference type="Gene3D" id="3.20.20.70">
    <property type="entry name" value="Aldolase class I"/>
    <property type="match status" value="1"/>
</dbReference>
<dbReference type="GO" id="GO:0005737">
    <property type="term" value="C:cytoplasm"/>
    <property type="evidence" value="ECO:0007669"/>
    <property type="project" value="TreeGrafter"/>
</dbReference>
<accession>A0A1U7CXF2</accession>
<dbReference type="GO" id="GO:0009228">
    <property type="term" value="P:thiamine biosynthetic process"/>
    <property type="evidence" value="ECO:0007669"/>
    <property type="project" value="UniProtKB-KW"/>
</dbReference>
<feature type="binding site" evidence="9">
    <location>
        <position position="386"/>
    </location>
    <ligand>
        <name>4-amino-2-methyl-5-(diphosphooxymethyl)pyrimidine</name>
        <dbReference type="ChEBI" id="CHEBI:57841"/>
    </ligand>
</feature>
<dbReference type="EC" id="2.5.1.3" evidence="9"/>
<dbReference type="RefSeq" id="WP_076349955.1">
    <property type="nucleotide sequence ID" value="NZ_CP019082.1"/>
</dbReference>
<dbReference type="InterPro" id="IPR004176">
    <property type="entry name" value="Clp_R_N"/>
</dbReference>
<keyword evidence="4 9" id="KW-0460">Magnesium</keyword>
<dbReference type="GO" id="GO:0004789">
    <property type="term" value="F:thiamine-phosphate diphosphorylase activity"/>
    <property type="evidence" value="ECO:0007669"/>
    <property type="project" value="UniProtKB-UniRule"/>
</dbReference>
<feature type="binding site" evidence="9">
    <location>
        <begin position="354"/>
        <end position="358"/>
    </location>
    <ligand>
        <name>4-amino-2-methyl-5-(diphosphooxymethyl)pyrimidine</name>
        <dbReference type="ChEBI" id="CHEBI:57841"/>
    </ligand>
</feature>
<keyword evidence="5 9" id="KW-0784">Thiamine biosynthesis</keyword>
<feature type="binding site" evidence="9">
    <location>
        <position position="425"/>
    </location>
    <ligand>
        <name>4-amino-2-methyl-5-(diphosphooxymethyl)pyrimidine</name>
        <dbReference type="ChEBI" id="CHEBI:57841"/>
    </ligand>
</feature>
<dbReference type="SUPFAM" id="SSF81923">
    <property type="entry name" value="Double Clp-N motif"/>
    <property type="match status" value="1"/>
</dbReference>
<dbReference type="InterPro" id="IPR013785">
    <property type="entry name" value="Aldolase_TIM"/>
</dbReference>
<dbReference type="PROSITE" id="PS51903">
    <property type="entry name" value="CLP_R"/>
    <property type="match status" value="1"/>
</dbReference>
<dbReference type="InterPro" id="IPR036206">
    <property type="entry name" value="ThiamineP_synth_sf"/>
</dbReference>
<feature type="binding site" evidence="9">
    <location>
        <position position="406"/>
    </location>
    <ligand>
        <name>Mg(2+)</name>
        <dbReference type="ChEBI" id="CHEBI:18420"/>
    </ligand>
</feature>
<comment type="catalytic activity">
    <reaction evidence="6 9 11">
        <text>4-methyl-5-(2-phosphooxyethyl)-thiazole + 4-amino-2-methyl-5-(diphosphooxymethyl)pyrimidine + H(+) = thiamine phosphate + diphosphate</text>
        <dbReference type="Rhea" id="RHEA:22328"/>
        <dbReference type="ChEBI" id="CHEBI:15378"/>
        <dbReference type="ChEBI" id="CHEBI:33019"/>
        <dbReference type="ChEBI" id="CHEBI:37575"/>
        <dbReference type="ChEBI" id="CHEBI:57841"/>
        <dbReference type="ChEBI" id="CHEBI:58296"/>
        <dbReference type="EC" id="2.5.1.3"/>
    </reaction>
</comment>
<dbReference type="SUPFAM" id="SSF51391">
    <property type="entry name" value="Thiamin phosphate synthase"/>
    <property type="match status" value="1"/>
</dbReference>
<proteinExistence type="inferred from homology"/>
<evidence type="ECO:0000256" key="5">
    <source>
        <dbReference type="ARBA" id="ARBA00022977"/>
    </source>
</evidence>
<keyword evidence="10" id="KW-0677">Repeat</keyword>
<comment type="similarity">
    <text evidence="9 11">Belongs to the thiamine-phosphate synthase family.</text>
</comment>
<dbReference type="NCBIfam" id="TIGR00693">
    <property type="entry name" value="thiE"/>
    <property type="match status" value="1"/>
</dbReference>
<evidence type="ECO:0000313" key="14">
    <source>
        <dbReference type="EMBL" id="APW63632.1"/>
    </source>
</evidence>
<dbReference type="Pfam" id="PF17792">
    <property type="entry name" value="ThiD2"/>
    <property type="match status" value="1"/>
</dbReference>
<feature type="binding site" evidence="9">
    <location>
        <position position="483"/>
    </location>
    <ligand>
        <name>2-[(2R,5Z)-2-carboxy-4-methylthiazol-5(2H)-ylidene]ethyl phosphate</name>
        <dbReference type="ChEBI" id="CHEBI:62899"/>
    </ligand>
</feature>
<evidence type="ECO:0000256" key="7">
    <source>
        <dbReference type="ARBA" id="ARBA00047851"/>
    </source>
</evidence>
<keyword evidence="2 9" id="KW-0808">Transferase</keyword>
<feature type="binding site" evidence="9">
    <location>
        <position position="454"/>
    </location>
    <ligand>
        <name>4-amino-2-methyl-5-(diphosphooxymethyl)pyrimidine</name>
        <dbReference type="ChEBI" id="CHEBI:57841"/>
    </ligand>
</feature>
<evidence type="ECO:0000256" key="2">
    <source>
        <dbReference type="ARBA" id="ARBA00022679"/>
    </source>
</evidence>
<organism evidence="14 15">
    <name type="scientific">Paludisphaera borealis</name>
    <dbReference type="NCBI Taxonomy" id="1387353"/>
    <lineage>
        <taxon>Bacteria</taxon>
        <taxon>Pseudomonadati</taxon>
        <taxon>Planctomycetota</taxon>
        <taxon>Planctomycetia</taxon>
        <taxon>Isosphaerales</taxon>
        <taxon>Isosphaeraceae</taxon>
        <taxon>Paludisphaera</taxon>
    </lineage>
</organism>
<evidence type="ECO:0000256" key="12">
    <source>
        <dbReference type="RuleBase" id="RU004253"/>
    </source>
</evidence>
<protein>
    <recommendedName>
        <fullName evidence="9">Thiamine-phosphate synthase</fullName>
        <shortName evidence="9">TP synthase</shortName>
        <shortName evidence="9">TPS</shortName>
        <ecNumber evidence="9">2.5.1.3</ecNumber>
    </recommendedName>
    <alternativeName>
        <fullName evidence="9">Thiamine-phosphate pyrophosphorylase</fullName>
        <shortName evidence="9">TMP pyrophosphorylase</shortName>
        <shortName evidence="9">TMP-PPase</shortName>
    </alternativeName>
</protein>
<comment type="cofactor">
    <cofactor evidence="9">
        <name>Mg(2+)</name>
        <dbReference type="ChEBI" id="CHEBI:18420"/>
    </cofactor>
    <text evidence="9">Binds 1 Mg(2+) ion per subunit.</text>
</comment>
<dbReference type="InterPro" id="IPR036628">
    <property type="entry name" value="Clp_N_dom_sf"/>
</dbReference>
<evidence type="ECO:0000256" key="10">
    <source>
        <dbReference type="PROSITE-ProRule" id="PRU01251"/>
    </source>
</evidence>
<dbReference type="PANTHER" id="PTHR20857">
    <property type="entry name" value="THIAMINE-PHOSPHATE PYROPHOSPHORYLASE"/>
    <property type="match status" value="1"/>
</dbReference>